<evidence type="ECO:0000313" key="5">
    <source>
        <dbReference type="Proteomes" id="UP000199421"/>
    </source>
</evidence>
<comment type="similarity">
    <text evidence="1">Belongs to the leucine-binding protein family.</text>
</comment>
<keyword evidence="2" id="KW-0732">Signal</keyword>
<dbReference type="Proteomes" id="UP000199421">
    <property type="component" value="Unassembled WGS sequence"/>
</dbReference>
<dbReference type="EMBL" id="FOAF01000001">
    <property type="protein sequence ID" value="SEK35232.1"/>
    <property type="molecule type" value="Genomic_DNA"/>
</dbReference>
<accession>A0A1H7GEE7</accession>
<sequence length="385" mass="43527">MQKLKIGFLFPYSGIFRNLRNDFKQGVLLAFEQMIPACQVETVDEFIQTGGQTFVENALNKLTLFDAVDIVIGIVGTKVTQNCLEIINKRQVPVIIVNLGGFVPTYQFRSDYLFYTSLDLWKSEWVMGKWAQKQYGANPCVSLSYYEAGYNMHECYRYGLHAAGAKSVKLNFIKGMTASPDTLPLIDQLQQLMPNHTHGMLSGKEGEQFLYHYQEKKIISRTALSVNPFMVDESLETTNLFAENLTSAVTWTYHLETAANRLFISAYESKFNRRPIAYSMLAYESGLCVAMAINAHEGRRISQHSLATVLKNATCLGPRGEINLKTTSFCSDHPVYIRISQISRDTGLIENKIIDQDPGISWEHPEMLEAAYQNGSGWQNPYLCV</sequence>
<evidence type="ECO:0000259" key="3">
    <source>
        <dbReference type="Pfam" id="PF13458"/>
    </source>
</evidence>
<evidence type="ECO:0000256" key="2">
    <source>
        <dbReference type="ARBA" id="ARBA00022729"/>
    </source>
</evidence>
<organism evidence="4 5">
    <name type="scientific">Olivibacter domesticus</name>
    <name type="common">Pseudosphingobacterium domesticum</name>
    <dbReference type="NCBI Taxonomy" id="407022"/>
    <lineage>
        <taxon>Bacteria</taxon>
        <taxon>Pseudomonadati</taxon>
        <taxon>Bacteroidota</taxon>
        <taxon>Sphingobacteriia</taxon>
        <taxon>Sphingobacteriales</taxon>
        <taxon>Sphingobacteriaceae</taxon>
        <taxon>Olivibacter</taxon>
    </lineage>
</organism>
<evidence type="ECO:0000313" key="4">
    <source>
        <dbReference type="EMBL" id="SEK35232.1"/>
    </source>
</evidence>
<feature type="domain" description="Leucine-binding protein" evidence="3">
    <location>
        <begin position="4"/>
        <end position="335"/>
    </location>
</feature>
<dbReference type="AlphaFoldDB" id="A0A1H7GEE7"/>
<dbReference type="PANTHER" id="PTHR30483:SF6">
    <property type="entry name" value="PERIPLASMIC BINDING PROTEIN OF ABC TRANSPORTER FOR NATURAL AMINO ACIDS"/>
    <property type="match status" value="1"/>
</dbReference>
<dbReference type="SUPFAM" id="SSF53822">
    <property type="entry name" value="Periplasmic binding protein-like I"/>
    <property type="match status" value="1"/>
</dbReference>
<dbReference type="InterPro" id="IPR028081">
    <property type="entry name" value="Leu-bd"/>
</dbReference>
<dbReference type="InterPro" id="IPR028082">
    <property type="entry name" value="Peripla_BP_I"/>
</dbReference>
<dbReference type="OrthoDB" id="827062at2"/>
<dbReference type="STRING" id="407022.SAMN05661044_00032"/>
<dbReference type="InterPro" id="IPR051010">
    <property type="entry name" value="BCAA_transport"/>
</dbReference>
<keyword evidence="5" id="KW-1185">Reference proteome</keyword>
<dbReference type="Gene3D" id="3.40.50.2300">
    <property type="match status" value="2"/>
</dbReference>
<name>A0A1H7GEE7_OLID1</name>
<reference evidence="5" key="1">
    <citation type="submission" date="2016-10" db="EMBL/GenBank/DDBJ databases">
        <authorList>
            <person name="Varghese N."/>
            <person name="Submissions S."/>
        </authorList>
    </citation>
    <scope>NUCLEOTIDE SEQUENCE [LARGE SCALE GENOMIC DNA]</scope>
    <source>
        <strain evidence="5">DSM 18733</strain>
    </source>
</reference>
<dbReference type="PANTHER" id="PTHR30483">
    <property type="entry name" value="LEUCINE-SPECIFIC-BINDING PROTEIN"/>
    <property type="match status" value="1"/>
</dbReference>
<dbReference type="RefSeq" id="WP_093316301.1">
    <property type="nucleotide sequence ID" value="NZ_FOAF01000001.1"/>
</dbReference>
<proteinExistence type="inferred from homology"/>
<evidence type="ECO:0000256" key="1">
    <source>
        <dbReference type="ARBA" id="ARBA00010062"/>
    </source>
</evidence>
<protein>
    <submittedName>
        <fullName evidence="4">ABC-type branched-chain amino acid transport system, substrate-binding protein</fullName>
    </submittedName>
</protein>
<gene>
    <name evidence="4" type="ORF">SAMN05661044_00032</name>
</gene>
<dbReference type="Pfam" id="PF13458">
    <property type="entry name" value="Peripla_BP_6"/>
    <property type="match status" value="1"/>
</dbReference>